<protein>
    <submittedName>
        <fullName evidence="1">Uncharacterized protein</fullName>
    </submittedName>
</protein>
<evidence type="ECO:0000313" key="2">
    <source>
        <dbReference type="Proteomes" id="UP000516230"/>
    </source>
</evidence>
<evidence type="ECO:0000313" key="1">
    <source>
        <dbReference type="EMBL" id="QNP63792.1"/>
    </source>
</evidence>
<dbReference type="AlphaFoldDB" id="A0A7H0HTC6"/>
<reference evidence="1 2" key="1">
    <citation type="submission" date="2020-08" db="EMBL/GenBank/DDBJ databases">
        <title>A novel species.</title>
        <authorList>
            <person name="Gao J."/>
        </authorList>
    </citation>
    <scope>NUCLEOTIDE SEQUENCE [LARGE SCALE GENOMIC DNA]</scope>
    <source>
        <strain evidence="1 2">CRPJ-33</strain>
    </source>
</reference>
<accession>A0A7H0HTC6</accession>
<name>A0A7H0HTC6_9ACTN</name>
<dbReference type="Proteomes" id="UP000516230">
    <property type="component" value="Chromosome"/>
</dbReference>
<keyword evidence="2" id="KW-1185">Reference proteome</keyword>
<organism evidence="1 2">
    <name type="scientific">Streptomyces genisteinicus</name>
    <dbReference type="NCBI Taxonomy" id="2768068"/>
    <lineage>
        <taxon>Bacteria</taxon>
        <taxon>Bacillati</taxon>
        <taxon>Actinomycetota</taxon>
        <taxon>Actinomycetes</taxon>
        <taxon>Kitasatosporales</taxon>
        <taxon>Streptomycetaceae</taxon>
        <taxon>Streptomyces</taxon>
    </lineage>
</organism>
<dbReference type="EMBL" id="CP060825">
    <property type="protein sequence ID" value="QNP63792.1"/>
    <property type="molecule type" value="Genomic_DNA"/>
</dbReference>
<proteinExistence type="predicted"/>
<sequence>MGAARELLGRESPVEVFVALAPSAGARAAVAAVREALGMSRDEAERPLGFGSPEDLDPLLEAGEVRFAGELLAAHGAFDVPRVLSLRGEQARGLLREAFAVSGGIASGRAIGVIRALRAGGLGAAFTGLAAVGPRAEGDADAFWRALVAAGELLAEEGEAPSGPVREALERCRGEVGRSAGGGRDLGPG</sequence>
<dbReference type="KEGG" id="sgj:IAG43_13195"/>
<gene>
    <name evidence="1" type="ORF">IAG43_13195</name>
</gene>
<dbReference type="RefSeq" id="WP_187740949.1">
    <property type="nucleotide sequence ID" value="NZ_CP060825.1"/>
</dbReference>